<proteinExistence type="predicted"/>
<evidence type="ECO:0000313" key="1">
    <source>
        <dbReference type="EMBL" id="RHW33810.1"/>
    </source>
</evidence>
<sequence length="53" mass="6495">MRPRALNFEQLVKQNKQDLLNDEERITQIEMRLEKRQEANVKALRNKDLEMNR</sequence>
<name>A0A417YKR7_9BACI</name>
<dbReference type="Proteomes" id="UP000285456">
    <property type="component" value="Unassembled WGS sequence"/>
</dbReference>
<dbReference type="EMBL" id="QWEH01000003">
    <property type="protein sequence ID" value="RHW33810.1"/>
    <property type="molecule type" value="Genomic_DNA"/>
</dbReference>
<reference evidence="1 2" key="1">
    <citation type="journal article" date="2007" name="Int. J. Syst. Evol. Microbiol.">
        <title>Oceanobacillus profundus sp. nov., isolated from a deep-sea sediment core.</title>
        <authorList>
            <person name="Kim Y.G."/>
            <person name="Choi D.H."/>
            <person name="Hyun S."/>
            <person name="Cho B.C."/>
        </authorList>
    </citation>
    <scope>NUCLEOTIDE SEQUENCE [LARGE SCALE GENOMIC DNA]</scope>
    <source>
        <strain evidence="1 2">DSM 18246</strain>
    </source>
</reference>
<dbReference type="Pfam" id="PF13040">
    <property type="entry name" value="Fur_reg_FbpB"/>
    <property type="match status" value="1"/>
</dbReference>
<evidence type="ECO:0000313" key="2">
    <source>
        <dbReference type="Proteomes" id="UP000285456"/>
    </source>
</evidence>
<accession>A0A417YKR7</accession>
<protein>
    <submittedName>
        <fullName evidence="1">FbpB family small basic protein</fullName>
    </submittedName>
</protein>
<dbReference type="OrthoDB" id="2932333at2"/>
<gene>
    <name evidence="1" type="ORF">D1B32_07135</name>
</gene>
<organism evidence="1 2">
    <name type="scientific">Oceanobacillus profundus</name>
    <dbReference type="NCBI Taxonomy" id="372463"/>
    <lineage>
        <taxon>Bacteria</taxon>
        <taxon>Bacillati</taxon>
        <taxon>Bacillota</taxon>
        <taxon>Bacilli</taxon>
        <taxon>Bacillales</taxon>
        <taxon>Bacillaceae</taxon>
        <taxon>Oceanobacillus</taxon>
    </lineage>
</organism>
<keyword evidence="2" id="KW-1185">Reference proteome</keyword>
<dbReference type="InterPro" id="IPR025004">
    <property type="entry name" value="SenN/SenS"/>
</dbReference>
<comment type="caution">
    <text evidence="1">The sequence shown here is derived from an EMBL/GenBank/DDBJ whole genome shotgun (WGS) entry which is preliminary data.</text>
</comment>
<dbReference type="AlphaFoldDB" id="A0A417YKR7"/>
<dbReference type="RefSeq" id="WP_095308415.1">
    <property type="nucleotide sequence ID" value="NZ_JAMAWL010000002.1"/>
</dbReference>